<keyword evidence="2" id="KW-1185">Reference proteome</keyword>
<protein>
    <submittedName>
        <fullName evidence="1">8707_t:CDS:1</fullName>
    </submittedName>
</protein>
<evidence type="ECO:0000313" key="1">
    <source>
        <dbReference type="EMBL" id="CAG8513208.1"/>
    </source>
</evidence>
<dbReference type="EMBL" id="CAJVPI010000283">
    <property type="protein sequence ID" value="CAG8513208.1"/>
    <property type="molecule type" value="Genomic_DNA"/>
</dbReference>
<comment type="caution">
    <text evidence="1">The sequence shown here is derived from an EMBL/GenBank/DDBJ whole genome shotgun (WGS) entry which is preliminary data.</text>
</comment>
<dbReference type="Proteomes" id="UP000789739">
    <property type="component" value="Unassembled WGS sequence"/>
</dbReference>
<sequence length="89" mass="10662">MNIWGVDLRKTYPNCSHVTSSSLLANLGTTVTYEFEVQRRYANMHFSIRRRSQQPMYLRRSRTKALSAVILHNYLFYKYALTPIWKSWK</sequence>
<name>A0A9N9A0Z2_9GLOM</name>
<accession>A0A9N9A0Z2</accession>
<reference evidence="1" key="1">
    <citation type="submission" date="2021-06" db="EMBL/GenBank/DDBJ databases">
        <authorList>
            <person name="Kallberg Y."/>
            <person name="Tangrot J."/>
            <person name="Rosling A."/>
        </authorList>
    </citation>
    <scope>NUCLEOTIDE SEQUENCE</scope>
    <source>
        <strain evidence="1">BR232B</strain>
    </source>
</reference>
<evidence type="ECO:0000313" key="2">
    <source>
        <dbReference type="Proteomes" id="UP000789739"/>
    </source>
</evidence>
<proteinExistence type="predicted"/>
<organism evidence="1 2">
    <name type="scientific">Paraglomus brasilianum</name>
    <dbReference type="NCBI Taxonomy" id="144538"/>
    <lineage>
        <taxon>Eukaryota</taxon>
        <taxon>Fungi</taxon>
        <taxon>Fungi incertae sedis</taxon>
        <taxon>Mucoromycota</taxon>
        <taxon>Glomeromycotina</taxon>
        <taxon>Glomeromycetes</taxon>
        <taxon>Paraglomerales</taxon>
        <taxon>Paraglomeraceae</taxon>
        <taxon>Paraglomus</taxon>
    </lineage>
</organism>
<gene>
    <name evidence="1" type="ORF">PBRASI_LOCUS3224</name>
</gene>
<dbReference type="AlphaFoldDB" id="A0A9N9A0Z2"/>